<dbReference type="Proteomes" id="UP000010716">
    <property type="component" value="Unassembled WGS sequence"/>
</dbReference>
<evidence type="ECO:0000313" key="5">
    <source>
        <dbReference type="Proteomes" id="UP000825179"/>
    </source>
</evidence>
<evidence type="ECO:0000256" key="1">
    <source>
        <dbReference type="SAM" id="MobiDB-lite"/>
    </source>
</evidence>
<dbReference type="KEGG" id="cthu:HUR95_09785"/>
<reference evidence="3 5" key="2">
    <citation type="journal article" date="2020" name="Extremophiles">
        <title>Genomic analysis of Caldalkalibacillus thermarum TA2.A1 reveals aerobic alkaliphilic metabolism and evolutionary hallmarks linking alkaliphilic bacteria and plant life.</title>
        <authorList>
            <person name="de Jong S.I."/>
            <person name="van den Broek M.A."/>
            <person name="Merkel A.Y."/>
            <person name="de la Torre Cortes P."/>
            <person name="Kalamorz F."/>
            <person name="Cook G.M."/>
            <person name="van Loosdrecht M.C.M."/>
            <person name="McMillan D.G.G."/>
        </authorList>
    </citation>
    <scope>NUCLEOTIDE SEQUENCE [LARGE SCALE GENOMIC DNA]</scope>
    <source>
        <strain evidence="3 5">TA2.A1</strain>
    </source>
</reference>
<dbReference type="AlphaFoldDB" id="F5L5G8"/>
<proteinExistence type="predicted"/>
<name>F5L5G8_CALTT</name>
<evidence type="ECO:0000313" key="3">
    <source>
        <dbReference type="EMBL" id="QZT32679.1"/>
    </source>
</evidence>
<keyword evidence="5" id="KW-1185">Reference proteome</keyword>
<reference evidence="3" key="3">
    <citation type="submission" date="2021-08" db="EMBL/GenBank/DDBJ databases">
        <authorList>
            <person name="de Jong S."/>
            <person name="van den Broek M."/>
            <person name="Merkel A."/>
            <person name="de la Torre Cortes P."/>
            <person name="Kalamorz F."/>
            <person name="Cook G."/>
            <person name="van Loosdrecht M."/>
            <person name="McMillan D."/>
        </authorList>
    </citation>
    <scope>NUCLEOTIDE SEQUENCE</scope>
    <source>
        <strain evidence="3">TA2.A1</strain>
    </source>
</reference>
<evidence type="ECO:0000313" key="2">
    <source>
        <dbReference type="EMBL" id="EGL83402.1"/>
    </source>
</evidence>
<dbReference type="RefSeq" id="WP_007503754.1">
    <property type="nucleotide sequence ID" value="NZ_AFCE01000107.1"/>
</dbReference>
<dbReference type="Proteomes" id="UP000825179">
    <property type="component" value="Chromosome"/>
</dbReference>
<feature type="compositionally biased region" description="Basic and acidic residues" evidence="1">
    <location>
        <begin position="68"/>
        <end position="77"/>
    </location>
</feature>
<reference evidence="2 4" key="1">
    <citation type="journal article" date="2011" name="J. Bacteriol.">
        <title>Draft genome sequence of the thermoalkaliphilic Caldalkalibacillus thermarum strain TA2.A1.</title>
        <authorList>
            <person name="Kalamorz F."/>
            <person name="Keis S."/>
            <person name="McMillan D.G."/>
            <person name="Olsson K."/>
            <person name="Stanton J.A."/>
            <person name="Stockwell P."/>
            <person name="Black M.A."/>
            <person name="Klingeman D.M."/>
            <person name="Land M.L."/>
            <person name="Han C.S."/>
            <person name="Martin S.L."/>
            <person name="Becher S.A."/>
            <person name="Peddie C.J."/>
            <person name="Morgan H.W."/>
            <person name="Matthies D."/>
            <person name="Preiss L."/>
            <person name="Meier T."/>
            <person name="Brown S.D."/>
            <person name="Cook G.M."/>
        </authorList>
    </citation>
    <scope>NUCLEOTIDE SEQUENCE [LARGE SCALE GENOMIC DNA]</scope>
    <source>
        <strain evidence="2 4">TA2.A1</strain>
    </source>
</reference>
<organism evidence="2 4">
    <name type="scientific">Caldalkalibacillus thermarum (strain TA2.A1)</name>
    <dbReference type="NCBI Taxonomy" id="986075"/>
    <lineage>
        <taxon>Bacteria</taxon>
        <taxon>Bacillati</taxon>
        <taxon>Bacillota</taxon>
        <taxon>Bacilli</taxon>
        <taxon>Bacillales</taxon>
        <taxon>Bacillaceae</taxon>
        <taxon>Caldalkalibacillus</taxon>
    </lineage>
</organism>
<dbReference type="EMBL" id="CP082237">
    <property type="protein sequence ID" value="QZT32679.1"/>
    <property type="molecule type" value="Genomic_DNA"/>
</dbReference>
<dbReference type="EMBL" id="AFCE01000107">
    <property type="protein sequence ID" value="EGL83402.1"/>
    <property type="molecule type" value="Genomic_DNA"/>
</dbReference>
<accession>F5L5G8</accession>
<protein>
    <submittedName>
        <fullName evidence="2">Uncharacterized protein</fullName>
    </submittedName>
</protein>
<evidence type="ECO:0000313" key="4">
    <source>
        <dbReference type="Proteomes" id="UP000010716"/>
    </source>
</evidence>
<gene>
    <name evidence="2" type="ORF">CathTA2_1031</name>
    <name evidence="3" type="ORF">HUR95_09785</name>
</gene>
<feature type="region of interest" description="Disordered" evidence="1">
    <location>
        <begin position="38"/>
        <end position="77"/>
    </location>
</feature>
<sequence length="77" mass="9261">MPKKVFMVYHIGRERSTLPLPKLLNKYKVTFLINPKEQTSWRQKGRKDLLNRSKQHQERRLKRSKQVQQEDERGATG</sequence>
<feature type="compositionally biased region" description="Basic and acidic residues" evidence="1">
    <location>
        <begin position="46"/>
        <end position="58"/>
    </location>
</feature>